<keyword evidence="2" id="KW-1185">Reference proteome</keyword>
<gene>
    <name evidence="1" type="ORF">IQ247_05130</name>
</gene>
<dbReference type="AlphaFoldDB" id="A0A8J7JS50"/>
<organism evidence="1 2">
    <name type="scientific">Plectonema cf. radiosum LEGE 06105</name>
    <dbReference type="NCBI Taxonomy" id="945769"/>
    <lineage>
        <taxon>Bacteria</taxon>
        <taxon>Bacillati</taxon>
        <taxon>Cyanobacteriota</taxon>
        <taxon>Cyanophyceae</taxon>
        <taxon>Oscillatoriophycideae</taxon>
        <taxon>Oscillatoriales</taxon>
        <taxon>Microcoleaceae</taxon>
        <taxon>Plectonema</taxon>
    </lineage>
</organism>
<accession>A0A8J7JS50</accession>
<reference evidence="1" key="1">
    <citation type="submission" date="2020-10" db="EMBL/GenBank/DDBJ databases">
        <authorList>
            <person name="Castelo-Branco R."/>
            <person name="Eusebio N."/>
            <person name="Adriana R."/>
            <person name="Vieira A."/>
            <person name="Brugerolle De Fraissinette N."/>
            <person name="Rezende De Castro R."/>
            <person name="Schneider M.P."/>
            <person name="Vasconcelos V."/>
            <person name="Leao P.N."/>
        </authorList>
    </citation>
    <scope>NUCLEOTIDE SEQUENCE</scope>
    <source>
        <strain evidence="1">LEGE 06105</strain>
    </source>
</reference>
<dbReference type="RefSeq" id="WP_193917714.1">
    <property type="nucleotide sequence ID" value="NZ_JADEWL010000010.1"/>
</dbReference>
<evidence type="ECO:0000313" key="2">
    <source>
        <dbReference type="Proteomes" id="UP000620559"/>
    </source>
</evidence>
<evidence type="ECO:0000313" key="1">
    <source>
        <dbReference type="EMBL" id="MBE9212099.1"/>
    </source>
</evidence>
<name>A0A8J7JS50_9CYAN</name>
<dbReference type="EMBL" id="JADEWL010000010">
    <property type="protein sequence ID" value="MBE9212099.1"/>
    <property type="molecule type" value="Genomic_DNA"/>
</dbReference>
<protein>
    <submittedName>
        <fullName evidence="1">Uncharacterized protein</fullName>
    </submittedName>
</protein>
<proteinExistence type="predicted"/>
<dbReference type="Proteomes" id="UP000620559">
    <property type="component" value="Unassembled WGS sequence"/>
</dbReference>
<comment type="caution">
    <text evidence="1">The sequence shown here is derived from an EMBL/GenBank/DDBJ whole genome shotgun (WGS) entry which is preliminary data.</text>
</comment>
<sequence length="95" mass="10558">MTQSENIPKPRPKPPVEKKFQPITVVDCNTDNPRIFTQCYKCDQPLLIQTHHDGSEPVDHKIQCPNCGRIAFFAHAPKIVAVMPLGDAPTPTPSN</sequence>